<accession>A0A840V0F9</accession>
<feature type="transmembrane region" description="Helical" evidence="7">
    <location>
        <begin position="107"/>
        <end position="131"/>
    </location>
</feature>
<evidence type="ECO:0000256" key="6">
    <source>
        <dbReference type="ARBA" id="ARBA00023136"/>
    </source>
</evidence>
<dbReference type="InterPro" id="IPR000515">
    <property type="entry name" value="MetI-like"/>
</dbReference>
<dbReference type="CDD" id="cd06261">
    <property type="entry name" value="TM_PBP2"/>
    <property type="match status" value="1"/>
</dbReference>
<evidence type="ECO:0000256" key="1">
    <source>
        <dbReference type="ARBA" id="ARBA00004651"/>
    </source>
</evidence>
<feature type="transmembrane region" description="Helical" evidence="7">
    <location>
        <begin position="154"/>
        <end position="174"/>
    </location>
</feature>
<dbReference type="SUPFAM" id="SSF161098">
    <property type="entry name" value="MetI-like"/>
    <property type="match status" value="1"/>
</dbReference>
<evidence type="ECO:0000313" key="10">
    <source>
        <dbReference type="Proteomes" id="UP000539642"/>
    </source>
</evidence>
<comment type="similarity">
    <text evidence="7">Belongs to the binding-protein-dependent transport system permease family.</text>
</comment>
<dbReference type="GO" id="GO:0005886">
    <property type="term" value="C:plasma membrane"/>
    <property type="evidence" value="ECO:0007669"/>
    <property type="project" value="UniProtKB-SubCell"/>
</dbReference>
<evidence type="ECO:0000256" key="4">
    <source>
        <dbReference type="ARBA" id="ARBA00022692"/>
    </source>
</evidence>
<protein>
    <submittedName>
        <fullName evidence="9">Peptide/nickel transport system permease protein</fullName>
    </submittedName>
</protein>
<dbReference type="Proteomes" id="UP000539642">
    <property type="component" value="Unassembled WGS sequence"/>
</dbReference>
<reference evidence="9 10" key="1">
    <citation type="submission" date="2020-08" db="EMBL/GenBank/DDBJ databases">
        <title>Genomic Encyclopedia of Type Strains, Phase IV (KMG-IV): sequencing the most valuable type-strain genomes for metagenomic binning, comparative biology and taxonomic classification.</title>
        <authorList>
            <person name="Goeker M."/>
        </authorList>
    </citation>
    <scope>NUCLEOTIDE SEQUENCE [LARGE SCALE GENOMIC DNA]</scope>
    <source>
        <strain evidence="9 10">DSM 28570</strain>
    </source>
</reference>
<dbReference type="AlphaFoldDB" id="A0A840V0F9"/>
<evidence type="ECO:0000256" key="5">
    <source>
        <dbReference type="ARBA" id="ARBA00022989"/>
    </source>
</evidence>
<evidence type="ECO:0000256" key="3">
    <source>
        <dbReference type="ARBA" id="ARBA00022475"/>
    </source>
</evidence>
<organism evidence="9 10">
    <name type="scientific">Desulfoprunum benzoelyticum</name>
    <dbReference type="NCBI Taxonomy" id="1506996"/>
    <lineage>
        <taxon>Bacteria</taxon>
        <taxon>Pseudomonadati</taxon>
        <taxon>Thermodesulfobacteriota</taxon>
        <taxon>Desulfobulbia</taxon>
        <taxon>Desulfobulbales</taxon>
        <taxon>Desulfobulbaceae</taxon>
        <taxon>Desulfoprunum</taxon>
    </lineage>
</organism>
<evidence type="ECO:0000313" key="9">
    <source>
        <dbReference type="EMBL" id="MBB5346701.1"/>
    </source>
</evidence>
<dbReference type="EMBL" id="JACHEO010000001">
    <property type="protein sequence ID" value="MBB5346701.1"/>
    <property type="molecule type" value="Genomic_DNA"/>
</dbReference>
<dbReference type="PROSITE" id="PS50928">
    <property type="entry name" value="ABC_TM1"/>
    <property type="match status" value="1"/>
</dbReference>
<evidence type="ECO:0000256" key="7">
    <source>
        <dbReference type="RuleBase" id="RU363032"/>
    </source>
</evidence>
<feature type="transmembrane region" description="Helical" evidence="7">
    <location>
        <begin position="17"/>
        <end position="38"/>
    </location>
</feature>
<feature type="transmembrane region" description="Helical" evidence="7">
    <location>
        <begin position="250"/>
        <end position="274"/>
    </location>
</feature>
<dbReference type="Pfam" id="PF19300">
    <property type="entry name" value="BPD_transp_1_N"/>
    <property type="match status" value="1"/>
</dbReference>
<feature type="transmembrane region" description="Helical" evidence="7">
    <location>
        <begin position="186"/>
        <end position="205"/>
    </location>
</feature>
<feature type="domain" description="ABC transmembrane type-1" evidence="8">
    <location>
        <begin position="103"/>
        <end position="308"/>
    </location>
</feature>
<dbReference type="GO" id="GO:0055085">
    <property type="term" value="P:transmembrane transport"/>
    <property type="evidence" value="ECO:0007669"/>
    <property type="project" value="InterPro"/>
</dbReference>
<dbReference type="RefSeq" id="WP_183347780.1">
    <property type="nucleotide sequence ID" value="NZ_JACHEO010000001.1"/>
</dbReference>
<feature type="transmembrane region" description="Helical" evidence="7">
    <location>
        <begin position="294"/>
        <end position="315"/>
    </location>
</feature>
<evidence type="ECO:0000256" key="2">
    <source>
        <dbReference type="ARBA" id="ARBA00022448"/>
    </source>
</evidence>
<comment type="caution">
    <text evidence="9">The sequence shown here is derived from an EMBL/GenBank/DDBJ whole genome shotgun (WGS) entry which is preliminary data.</text>
</comment>
<dbReference type="PANTHER" id="PTHR43163:SF3">
    <property type="entry name" value="PEPTIDE ABC TRANSPORTER PERMEASE PROTEIN"/>
    <property type="match status" value="1"/>
</dbReference>
<sequence length="323" mass="35292">MQQWHFHPVVRLLAQRIGLGLLTLWVISLLIFVGIQLLPGDLADAVLGQSATPETVAAFRHELKLDLPPHIRYLHWLSGAVEGDFGRSLANQRPVAELIGWRFGNSLFLAGVTALIAVPLAVVLGLMAALYRNTLFDKLISTSTLSVISFPEFFVAYILIALFSVQLPFFPSIASITPDMGLGQKLYAVFLPCLTLALVVTAHMMRQTRAAIINILASAYIEMANLKGLKRMRIVVLHAFPNALSPVINVIALNLAYLVVGVVIVEVVFVYPGLGQLLVDSVAKRDIPVVQASGLIFATTYVLLNLLADILSILCNPRLRSPR</sequence>
<gene>
    <name evidence="9" type="ORF">HNQ81_000408</name>
</gene>
<keyword evidence="4 7" id="KW-0812">Transmembrane</keyword>
<keyword evidence="10" id="KW-1185">Reference proteome</keyword>
<dbReference type="Pfam" id="PF00528">
    <property type="entry name" value="BPD_transp_1"/>
    <property type="match status" value="1"/>
</dbReference>
<dbReference type="InterPro" id="IPR035906">
    <property type="entry name" value="MetI-like_sf"/>
</dbReference>
<comment type="subcellular location">
    <subcellularLocation>
        <location evidence="1 7">Cell membrane</location>
        <topology evidence="1 7">Multi-pass membrane protein</topology>
    </subcellularLocation>
</comment>
<name>A0A840V0F9_9BACT</name>
<dbReference type="InterPro" id="IPR045621">
    <property type="entry name" value="BPD_transp_1_N"/>
</dbReference>
<keyword evidence="6 7" id="KW-0472">Membrane</keyword>
<keyword evidence="2 7" id="KW-0813">Transport</keyword>
<proteinExistence type="inferred from homology"/>
<keyword evidence="3" id="KW-1003">Cell membrane</keyword>
<keyword evidence="5 7" id="KW-1133">Transmembrane helix</keyword>
<evidence type="ECO:0000259" key="8">
    <source>
        <dbReference type="PROSITE" id="PS50928"/>
    </source>
</evidence>
<dbReference type="PANTHER" id="PTHR43163">
    <property type="entry name" value="DIPEPTIDE TRANSPORT SYSTEM PERMEASE PROTEIN DPPB-RELATED"/>
    <property type="match status" value="1"/>
</dbReference>
<dbReference type="Gene3D" id="1.10.3720.10">
    <property type="entry name" value="MetI-like"/>
    <property type="match status" value="1"/>
</dbReference>